<keyword evidence="2" id="KW-1185">Reference proteome</keyword>
<evidence type="ECO:0000313" key="1">
    <source>
        <dbReference type="EMBL" id="KAK3314055.1"/>
    </source>
</evidence>
<comment type="caution">
    <text evidence="1">The sequence shown here is derived from an EMBL/GenBank/DDBJ whole genome shotgun (WGS) entry which is preliminary data.</text>
</comment>
<dbReference type="Proteomes" id="UP001283341">
    <property type="component" value="Unassembled WGS sequence"/>
</dbReference>
<sequence>MTGTEPTVVVDGTALRPVPGHNDAFYGPVPKQDQLFIVDYLEIAPTPIPVDKFFFVLLRGEFPASADITDDQLAAATVNITLSVKHGDDETEKNEPNTYTIPLRTDELADEAHIAIRDAKGRYVDHLTAPGSGRNDVLADYWIPGMFLRTGEYTFEVTASLEDGRCLFAISVVQFLEGGLDG</sequence>
<reference evidence="1" key="1">
    <citation type="journal article" date="2023" name="Mol. Phylogenet. Evol.">
        <title>Genome-scale phylogeny and comparative genomics of the fungal order Sordariales.</title>
        <authorList>
            <person name="Hensen N."/>
            <person name="Bonometti L."/>
            <person name="Westerberg I."/>
            <person name="Brannstrom I.O."/>
            <person name="Guillou S."/>
            <person name="Cros-Aarteil S."/>
            <person name="Calhoun S."/>
            <person name="Haridas S."/>
            <person name="Kuo A."/>
            <person name="Mondo S."/>
            <person name="Pangilinan J."/>
            <person name="Riley R."/>
            <person name="LaButti K."/>
            <person name="Andreopoulos B."/>
            <person name="Lipzen A."/>
            <person name="Chen C."/>
            <person name="Yan M."/>
            <person name="Daum C."/>
            <person name="Ng V."/>
            <person name="Clum A."/>
            <person name="Steindorff A."/>
            <person name="Ohm R.A."/>
            <person name="Martin F."/>
            <person name="Silar P."/>
            <person name="Natvig D.O."/>
            <person name="Lalanne C."/>
            <person name="Gautier V."/>
            <person name="Ament-Velasquez S.L."/>
            <person name="Kruys A."/>
            <person name="Hutchinson M.I."/>
            <person name="Powell A.J."/>
            <person name="Barry K."/>
            <person name="Miller A.N."/>
            <person name="Grigoriev I.V."/>
            <person name="Debuchy R."/>
            <person name="Gladieux P."/>
            <person name="Hiltunen Thoren M."/>
            <person name="Johannesson H."/>
        </authorList>
    </citation>
    <scope>NUCLEOTIDE SEQUENCE</scope>
    <source>
        <strain evidence="1">CBS 118394</strain>
    </source>
</reference>
<evidence type="ECO:0000313" key="2">
    <source>
        <dbReference type="Proteomes" id="UP001283341"/>
    </source>
</evidence>
<dbReference type="AlphaFoldDB" id="A0AAE0HWA8"/>
<name>A0AAE0HWA8_9PEZI</name>
<organism evidence="1 2">
    <name type="scientific">Apodospora peruviana</name>
    <dbReference type="NCBI Taxonomy" id="516989"/>
    <lineage>
        <taxon>Eukaryota</taxon>
        <taxon>Fungi</taxon>
        <taxon>Dikarya</taxon>
        <taxon>Ascomycota</taxon>
        <taxon>Pezizomycotina</taxon>
        <taxon>Sordariomycetes</taxon>
        <taxon>Sordariomycetidae</taxon>
        <taxon>Sordariales</taxon>
        <taxon>Lasiosphaeriaceae</taxon>
        <taxon>Apodospora</taxon>
    </lineage>
</organism>
<protein>
    <submittedName>
        <fullName evidence="1">Uncharacterized protein</fullName>
    </submittedName>
</protein>
<gene>
    <name evidence="1" type="ORF">B0H66DRAFT_607300</name>
</gene>
<dbReference type="EMBL" id="JAUEDM010000007">
    <property type="protein sequence ID" value="KAK3314055.1"/>
    <property type="molecule type" value="Genomic_DNA"/>
</dbReference>
<accession>A0AAE0HWA8</accession>
<proteinExistence type="predicted"/>
<reference evidence="1" key="2">
    <citation type="submission" date="2023-06" db="EMBL/GenBank/DDBJ databases">
        <authorList>
            <consortium name="Lawrence Berkeley National Laboratory"/>
            <person name="Haridas S."/>
            <person name="Hensen N."/>
            <person name="Bonometti L."/>
            <person name="Westerberg I."/>
            <person name="Brannstrom I.O."/>
            <person name="Guillou S."/>
            <person name="Cros-Aarteil S."/>
            <person name="Calhoun S."/>
            <person name="Kuo A."/>
            <person name="Mondo S."/>
            <person name="Pangilinan J."/>
            <person name="Riley R."/>
            <person name="Labutti K."/>
            <person name="Andreopoulos B."/>
            <person name="Lipzen A."/>
            <person name="Chen C."/>
            <person name="Yanf M."/>
            <person name="Daum C."/>
            <person name="Ng V."/>
            <person name="Clum A."/>
            <person name="Steindorff A."/>
            <person name="Ohm R."/>
            <person name="Martin F."/>
            <person name="Silar P."/>
            <person name="Natvig D."/>
            <person name="Lalanne C."/>
            <person name="Gautier V."/>
            <person name="Ament-Velasquez S.L."/>
            <person name="Kruys A."/>
            <person name="Hutchinson M.I."/>
            <person name="Powell A.J."/>
            <person name="Barry K."/>
            <person name="Miller A.N."/>
            <person name="Grigoriev I.V."/>
            <person name="Debuchy R."/>
            <person name="Gladieux P."/>
            <person name="Thoren M.H."/>
            <person name="Johannesson H."/>
        </authorList>
    </citation>
    <scope>NUCLEOTIDE SEQUENCE</scope>
    <source>
        <strain evidence="1">CBS 118394</strain>
    </source>
</reference>